<dbReference type="OrthoDB" id="1841769at2759"/>
<organism evidence="3 4">
    <name type="scientific">Salix dunnii</name>
    <dbReference type="NCBI Taxonomy" id="1413687"/>
    <lineage>
        <taxon>Eukaryota</taxon>
        <taxon>Viridiplantae</taxon>
        <taxon>Streptophyta</taxon>
        <taxon>Embryophyta</taxon>
        <taxon>Tracheophyta</taxon>
        <taxon>Spermatophyta</taxon>
        <taxon>Magnoliopsida</taxon>
        <taxon>eudicotyledons</taxon>
        <taxon>Gunneridae</taxon>
        <taxon>Pentapetalae</taxon>
        <taxon>rosids</taxon>
        <taxon>fabids</taxon>
        <taxon>Malpighiales</taxon>
        <taxon>Salicaceae</taxon>
        <taxon>Saliceae</taxon>
        <taxon>Salix</taxon>
    </lineage>
</organism>
<dbReference type="AlphaFoldDB" id="A0A835JDN8"/>
<evidence type="ECO:0000256" key="2">
    <source>
        <dbReference type="ARBA" id="ARBA00022729"/>
    </source>
</evidence>
<protein>
    <recommendedName>
        <fullName evidence="5">Stigma-specific Stig1 family protein</fullName>
    </recommendedName>
</protein>
<comment type="caution">
    <text evidence="3">The sequence shown here is derived from an EMBL/GenBank/DDBJ whole genome shotgun (WGS) entry which is preliminary data.</text>
</comment>
<gene>
    <name evidence="3" type="ORF">SADUNF_Sadunf16G0232000</name>
</gene>
<name>A0A835JDN8_9ROSI</name>
<dbReference type="PANTHER" id="PTHR33227:SF18">
    <property type="entry name" value="STIGMA-SPECIFIC STIG1-LIKE PROTEIN 3"/>
    <property type="match status" value="1"/>
</dbReference>
<reference evidence="3 4" key="1">
    <citation type="submission" date="2020-10" db="EMBL/GenBank/DDBJ databases">
        <title>Plant Genome Project.</title>
        <authorList>
            <person name="Zhang R.-G."/>
        </authorList>
    </citation>
    <scope>NUCLEOTIDE SEQUENCE [LARGE SCALE GENOMIC DNA]</scope>
    <source>
        <strain evidence="3">FAFU-HL-1</strain>
        <tissue evidence="3">Leaf</tissue>
    </source>
</reference>
<dbReference type="PANTHER" id="PTHR33227">
    <property type="entry name" value="STIGMA-SPECIFIC STIG1-LIKE PROTEIN 3"/>
    <property type="match status" value="1"/>
</dbReference>
<comment type="similarity">
    <text evidence="1">Belongs to the STIG1 family.</text>
</comment>
<dbReference type="Proteomes" id="UP000657918">
    <property type="component" value="Chromosome 16"/>
</dbReference>
<accession>A0A835JDN8</accession>
<keyword evidence="2" id="KW-0732">Signal</keyword>
<evidence type="ECO:0008006" key="5">
    <source>
        <dbReference type="Google" id="ProtNLM"/>
    </source>
</evidence>
<dbReference type="EMBL" id="JADGMS010000016">
    <property type="protein sequence ID" value="KAF9666464.1"/>
    <property type="molecule type" value="Genomic_DNA"/>
</dbReference>
<dbReference type="Pfam" id="PF04885">
    <property type="entry name" value="Stig1"/>
    <property type="match status" value="1"/>
</dbReference>
<proteinExistence type="inferred from homology"/>
<evidence type="ECO:0000313" key="4">
    <source>
        <dbReference type="Proteomes" id="UP000657918"/>
    </source>
</evidence>
<dbReference type="InterPro" id="IPR006969">
    <property type="entry name" value="Stig-like"/>
</dbReference>
<evidence type="ECO:0000256" key="1">
    <source>
        <dbReference type="ARBA" id="ARBA00006010"/>
    </source>
</evidence>
<evidence type="ECO:0000313" key="3">
    <source>
        <dbReference type="EMBL" id="KAF9666464.1"/>
    </source>
</evidence>
<keyword evidence="4" id="KW-1185">Reference proteome</keyword>
<sequence length="163" mass="18461">MQLVKIIFVIAIIMAVSTTLTVKRIGEVEEKPAYDDQSIDTSTTLSQGLKMDDGKKKLIPSERLSRFLAEGKNPRAADRCSKNNEICHILQGKNYKCCNNKCMDLSTDKDNCGACKKKCKYTEDCCRGECVLLSLDKRHCGKCNNRCLKGYIHEIMFTVFYKV</sequence>